<name>A0A0E9S1E9_ANGAN</name>
<evidence type="ECO:0000313" key="1">
    <source>
        <dbReference type="EMBL" id="JAH35234.1"/>
    </source>
</evidence>
<dbReference type="EMBL" id="GBXM01073343">
    <property type="protein sequence ID" value="JAH35234.1"/>
    <property type="molecule type" value="Transcribed_RNA"/>
</dbReference>
<reference evidence="1" key="1">
    <citation type="submission" date="2014-11" db="EMBL/GenBank/DDBJ databases">
        <authorList>
            <person name="Amaro Gonzalez C."/>
        </authorList>
    </citation>
    <scope>NUCLEOTIDE SEQUENCE</scope>
</reference>
<organism evidence="1">
    <name type="scientific">Anguilla anguilla</name>
    <name type="common">European freshwater eel</name>
    <name type="synonym">Muraena anguilla</name>
    <dbReference type="NCBI Taxonomy" id="7936"/>
    <lineage>
        <taxon>Eukaryota</taxon>
        <taxon>Metazoa</taxon>
        <taxon>Chordata</taxon>
        <taxon>Craniata</taxon>
        <taxon>Vertebrata</taxon>
        <taxon>Euteleostomi</taxon>
        <taxon>Actinopterygii</taxon>
        <taxon>Neopterygii</taxon>
        <taxon>Teleostei</taxon>
        <taxon>Anguilliformes</taxon>
        <taxon>Anguillidae</taxon>
        <taxon>Anguilla</taxon>
    </lineage>
</organism>
<reference evidence="1" key="2">
    <citation type="journal article" date="2015" name="Fish Shellfish Immunol.">
        <title>Early steps in the European eel (Anguilla anguilla)-Vibrio vulnificus interaction in the gills: Role of the RtxA13 toxin.</title>
        <authorList>
            <person name="Callol A."/>
            <person name="Pajuelo D."/>
            <person name="Ebbesson L."/>
            <person name="Teles M."/>
            <person name="MacKenzie S."/>
            <person name="Amaro C."/>
        </authorList>
    </citation>
    <scope>NUCLEOTIDE SEQUENCE</scope>
</reference>
<accession>A0A0E9S1E9</accession>
<sequence>MLNMLSFCYIPTQLNSFFSG</sequence>
<proteinExistence type="predicted"/>
<protein>
    <submittedName>
        <fullName evidence="1">Uncharacterized protein</fullName>
    </submittedName>
</protein>
<dbReference type="AlphaFoldDB" id="A0A0E9S1E9"/>